<dbReference type="OrthoDB" id="3079815at2759"/>
<reference evidence="2 3" key="1">
    <citation type="submission" date="2020-07" db="EMBL/GenBank/DDBJ databases">
        <title>Comparative genomics of pyrophilous fungi reveals a link between fire events and developmental genes.</title>
        <authorList>
            <consortium name="DOE Joint Genome Institute"/>
            <person name="Steindorff A.S."/>
            <person name="Carver A."/>
            <person name="Calhoun S."/>
            <person name="Stillman K."/>
            <person name="Liu H."/>
            <person name="Lipzen A."/>
            <person name="Pangilinan J."/>
            <person name="Labutti K."/>
            <person name="Bruns T.D."/>
            <person name="Grigoriev I.V."/>
        </authorList>
    </citation>
    <scope>NUCLEOTIDE SEQUENCE [LARGE SCALE GENOMIC DNA]</scope>
    <source>
        <strain evidence="2 3">CBS 144469</strain>
    </source>
</reference>
<feature type="region of interest" description="Disordered" evidence="1">
    <location>
        <begin position="189"/>
        <end position="211"/>
    </location>
</feature>
<dbReference type="EMBL" id="JACGCI010000017">
    <property type="protein sequence ID" value="KAF6758840.1"/>
    <property type="molecule type" value="Genomic_DNA"/>
</dbReference>
<sequence length="281" mass="31018">MIPLISIMISPVRISRESMCGSAYKPVSSSASDSSFCWPDSHPYAPPHRVKEISQVEQPRTHSHIHSRPTMKSITLITLLSLSAAATFAAPVPDAPTGAVALESRQWLGTIFRGVGRAAKRLPEKAGKKVGKEKGDNNVVSGKRLKETTARWTKYLGKEQDPKCVQGWMNKFSEMGGFNAAISCDKNRKGGPGKGGSSYPSVPKAKSSLPKTKSGGYFPKIWRELSLEDEMDSEAREFFDEGLEGRDLVPVRGDLLEREFAFEFDLDERDSLLDLELEELD</sequence>
<name>A0A8H6M8H4_9AGAR</name>
<evidence type="ECO:0000313" key="2">
    <source>
        <dbReference type="EMBL" id="KAF6758840.1"/>
    </source>
</evidence>
<evidence type="ECO:0000313" key="3">
    <source>
        <dbReference type="Proteomes" id="UP000521943"/>
    </source>
</evidence>
<comment type="caution">
    <text evidence="2">The sequence shown here is derived from an EMBL/GenBank/DDBJ whole genome shotgun (WGS) entry which is preliminary data.</text>
</comment>
<organism evidence="2 3">
    <name type="scientific">Ephemerocybe angulata</name>
    <dbReference type="NCBI Taxonomy" id="980116"/>
    <lineage>
        <taxon>Eukaryota</taxon>
        <taxon>Fungi</taxon>
        <taxon>Dikarya</taxon>
        <taxon>Basidiomycota</taxon>
        <taxon>Agaricomycotina</taxon>
        <taxon>Agaricomycetes</taxon>
        <taxon>Agaricomycetidae</taxon>
        <taxon>Agaricales</taxon>
        <taxon>Agaricineae</taxon>
        <taxon>Psathyrellaceae</taxon>
        <taxon>Ephemerocybe</taxon>
    </lineage>
</organism>
<protein>
    <submittedName>
        <fullName evidence="2">Uncharacterized protein</fullName>
    </submittedName>
</protein>
<dbReference type="AlphaFoldDB" id="A0A8H6M8H4"/>
<dbReference type="Proteomes" id="UP000521943">
    <property type="component" value="Unassembled WGS sequence"/>
</dbReference>
<accession>A0A8H6M8H4</accession>
<evidence type="ECO:0000256" key="1">
    <source>
        <dbReference type="SAM" id="MobiDB-lite"/>
    </source>
</evidence>
<gene>
    <name evidence="2" type="ORF">DFP72DRAFT_886735</name>
</gene>
<keyword evidence="3" id="KW-1185">Reference proteome</keyword>
<proteinExistence type="predicted"/>